<dbReference type="GO" id="GO:0140096">
    <property type="term" value="F:catalytic activity, acting on a protein"/>
    <property type="evidence" value="ECO:0007669"/>
    <property type="project" value="UniProtKB-ARBA"/>
</dbReference>
<name>A0A917K1A9_9BACL</name>
<evidence type="ECO:0000313" key="13">
    <source>
        <dbReference type="Proteomes" id="UP000637695"/>
    </source>
</evidence>
<accession>A0A917K1A9</accession>
<dbReference type="GO" id="GO:0004827">
    <property type="term" value="F:proline-tRNA ligase activity"/>
    <property type="evidence" value="ECO:0007669"/>
    <property type="project" value="UniProtKB-UniRule"/>
</dbReference>
<dbReference type="InterPro" id="IPR036621">
    <property type="entry name" value="Anticodon-bd_dom_sf"/>
</dbReference>
<dbReference type="Pfam" id="PF04073">
    <property type="entry name" value="tRNA_edit"/>
    <property type="match status" value="1"/>
</dbReference>
<keyword evidence="3 10" id="KW-0963">Cytoplasm</keyword>
<comment type="function">
    <text evidence="10">Catalyzes the attachment of proline to tRNA(Pro) in a two-step reaction: proline is first activated by ATP to form Pro-AMP and then transferred to the acceptor end of tRNA(Pro). As ProRS can inadvertently accommodate and process non-cognate amino acids such as alanine and cysteine, to avoid such errors it has two additional distinct editing activities against alanine. One activity is designated as 'pretransfer' editing and involves the tRNA(Pro)-independent hydrolysis of activated Ala-AMP. The other activity is designated 'posttransfer' editing and involves deacylation of mischarged Ala-tRNA(Pro). The misacylated Cys-tRNA(Pro) is not edited by ProRS.</text>
</comment>
<dbReference type="CDD" id="cd04334">
    <property type="entry name" value="ProRS-INS"/>
    <property type="match status" value="1"/>
</dbReference>
<dbReference type="NCBIfam" id="NF006625">
    <property type="entry name" value="PRK09194.1"/>
    <property type="match status" value="1"/>
</dbReference>
<dbReference type="InterPro" id="IPR006195">
    <property type="entry name" value="aa-tRNA-synth_II"/>
</dbReference>
<sequence length="563" mass="61903">MKQSQLFLNTLREVPADADVVSHQLMLRAGLIRQHAAGVYSFLPLGMRVLHKIETIVREEMDAAGAQEVMLPALQLEELWRQSGRSEDYGPLMFRVTDRHGRAMVLGPTHEEVITELVRHEVRSYRQLPFTLYQIQTKFRDEARPRAGLLRLREFRMKDAYSFDIDEEGLDRSYRAMFDAYCRIFDRIGIAYRAVDADPGAIGGEGGTHEFMVLSEAGEDTVVGCEACNYSANIEKASGQALPAAGSSGVPAKARVATPGVRTIDDLVQTLGVAKAQVLKVVVYLADGQPVAACVRGDHEVNEVKLKNTLRARHLELASPEAVEALTGYPVGFVPPTISIPVVFDRDVASVADGVAAAGAGYHEVHVVPGRDVVLTRVADIRNVTEGDLCPHCGGRLRFFRGIEVGHVFKLGTKYSRAFGATYLDEKGQERTILMGCYGLGTSRIIPAIIEQCHDEDGIIWPLAVAPFHVHIVPVNVRDEQQVKAATMLYQRLAAAGVEVLLDDRDERPGVKFKDADLIGLPLRVTVGNRVAEGKVEVKVRKTGEVQVLSLEEAFQTILHTVK</sequence>
<keyword evidence="4 10" id="KW-0436">Ligase</keyword>
<dbReference type="InterPro" id="IPR033730">
    <property type="entry name" value="ProRS_core_prok"/>
</dbReference>
<evidence type="ECO:0000256" key="7">
    <source>
        <dbReference type="ARBA" id="ARBA00022917"/>
    </source>
</evidence>
<dbReference type="SUPFAM" id="SSF55826">
    <property type="entry name" value="YbaK/ProRS associated domain"/>
    <property type="match status" value="1"/>
</dbReference>
<dbReference type="InterPro" id="IPR004154">
    <property type="entry name" value="Anticodon-bd"/>
</dbReference>
<evidence type="ECO:0000256" key="5">
    <source>
        <dbReference type="ARBA" id="ARBA00022741"/>
    </source>
</evidence>
<protein>
    <recommendedName>
        <fullName evidence="10">Proline--tRNA ligase</fullName>
        <ecNumber evidence="10">6.1.1.15</ecNumber>
    </recommendedName>
    <alternativeName>
        <fullName evidence="10">Prolyl-tRNA synthetase</fullName>
        <shortName evidence="10">ProRS</shortName>
    </alternativeName>
</protein>
<evidence type="ECO:0000256" key="1">
    <source>
        <dbReference type="ARBA" id="ARBA00004496"/>
    </source>
</evidence>
<dbReference type="Gene3D" id="3.90.960.10">
    <property type="entry name" value="YbaK/aminoacyl-tRNA synthetase-associated domain"/>
    <property type="match status" value="1"/>
</dbReference>
<keyword evidence="13" id="KW-1185">Reference proteome</keyword>
<evidence type="ECO:0000256" key="4">
    <source>
        <dbReference type="ARBA" id="ARBA00022598"/>
    </source>
</evidence>
<dbReference type="RefSeq" id="WP_188880414.1">
    <property type="nucleotide sequence ID" value="NZ_BMOY01000001.1"/>
</dbReference>
<dbReference type="GO" id="GO:0006433">
    <property type="term" value="P:prolyl-tRNA aminoacylation"/>
    <property type="evidence" value="ECO:0007669"/>
    <property type="project" value="UniProtKB-UniRule"/>
</dbReference>
<dbReference type="InterPro" id="IPR007214">
    <property type="entry name" value="YbaK/aa-tRNA-synth-assoc-dom"/>
</dbReference>
<comment type="subcellular location">
    <subcellularLocation>
        <location evidence="1 10">Cytoplasm</location>
    </subcellularLocation>
</comment>
<comment type="subunit">
    <text evidence="2 10">Homodimer.</text>
</comment>
<dbReference type="Pfam" id="PF03129">
    <property type="entry name" value="HGTP_anticodon"/>
    <property type="match status" value="1"/>
</dbReference>
<dbReference type="Pfam" id="PF00587">
    <property type="entry name" value="tRNA-synt_2b"/>
    <property type="match status" value="1"/>
</dbReference>
<dbReference type="NCBIfam" id="TIGR00409">
    <property type="entry name" value="proS_fam_II"/>
    <property type="match status" value="1"/>
</dbReference>
<dbReference type="GO" id="GO:0016740">
    <property type="term" value="F:transferase activity"/>
    <property type="evidence" value="ECO:0007669"/>
    <property type="project" value="UniProtKB-ARBA"/>
</dbReference>
<evidence type="ECO:0000256" key="2">
    <source>
        <dbReference type="ARBA" id="ARBA00011738"/>
    </source>
</evidence>
<evidence type="ECO:0000256" key="8">
    <source>
        <dbReference type="ARBA" id="ARBA00023146"/>
    </source>
</evidence>
<dbReference type="FunFam" id="3.40.50.800:FF:000011">
    <property type="entry name" value="Proline--tRNA ligase"/>
    <property type="match status" value="1"/>
</dbReference>
<organism evidence="12 13">
    <name type="scientific">Alicyclobacillus cellulosilyticus</name>
    <dbReference type="NCBI Taxonomy" id="1003997"/>
    <lineage>
        <taxon>Bacteria</taxon>
        <taxon>Bacillati</taxon>
        <taxon>Bacillota</taxon>
        <taxon>Bacilli</taxon>
        <taxon>Bacillales</taxon>
        <taxon>Alicyclobacillaceae</taxon>
        <taxon>Alicyclobacillus</taxon>
    </lineage>
</organism>
<evidence type="ECO:0000256" key="6">
    <source>
        <dbReference type="ARBA" id="ARBA00022840"/>
    </source>
</evidence>
<dbReference type="InterPro" id="IPR004500">
    <property type="entry name" value="Pro-tRNA-synth_IIa_bac-type"/>
</dbReference>
<dbReference type="FunFam" id="3.30.930.10:FF:000042">
    <property type="entry name" value="probable proline--tRNA ligase, mitochondrial"/>
    <property type="match status" value="1"/>
</dbReference>
<dbReference type="PROSITE" id="PS50862">
    <property type="entry name" value="AA_TRNA_LIGASE_II"/>
    <property type="match status" value="1"/>
</dbReference>
<comment type="catalytic activity">
    <reaction evidence="9 10">
        <text>tRNA(Pro) + L-proline + ATP = L-prolyl-tRNA(Pro) + AMP + diphosphate</text>
        <dbReference type="Rhea" id="RHEA:14305"/>
        <dbReference type="Rhea" id="RHEA-COMP:9700"/>
        <dbReference type="Rhea" id="RHEA-COMP:9702"/>
        <dbReference type="ChEBI" id="CHEBI:30616"/>
        <dbReference type="ChEBI" id="CHEBI:33019"/>
        <dbReference type="ChEBI" id="CHEBI:60039"/>
        <dbReference type="ChEBI" id="CHEBI:78442"/>
        <dbReference type="ChEBI" id="CHEBI:78532"/>
        <dbReference type="ChEBI" id="CHEBI:456215"/>
        <dbReference type="EC" id="6.1.1.15"/>
    </reaction>
</comment>
<comment type="caution">
    <text evidence="12">The sequence shown here is derived from an EMBL/GenBank/DDBJ whole genome shotgun (WGS) entry which is preliminary data.</text>
</comment>
<dbReference type="Gene3D" id="3.40.50.800">
    <property type="entry name" value="Anticodon-binding domain"/>
    <property type="match status" value="1"/>
</dbReference>
<dbReference type="Gene3D" id="3.30.930.10">
    <property type="entry name" value="Bira Bifunctional Protein, Domain 2"/>
    <property type="match status" value="2"/>
</dbReference>
<keyword evidence="5 10" id="KW-0547">Nucleotide-binding</keyword>
<evidence type="ECO:0000256" key="9">
    <source>
        <dbReference type="ARBA" id="ARBA00047671"/>
    </source>
</evidence>
<comment type="domain">
    <text evidence="10">Consists of three domains: the N-terminal catalytic domain, the editing domain and the C-terminal anticodon-binding domain.</text>
</comment>
<dbReference type="Proteomes" id="UP000637695">
    <property type="component" value="Unassembled WGS sequence"/>
</dbReference>
<dbReference type="InterPro" id="IPR002316">
    <property type="entry name" value="Pro-tRNA-ligase_IIa"/>
</dbReference>
<dbReference type="InterPro" id="IPR045864">
    <property type="entry name" value="aa-tRNA-synth_II/BPL/LPL"/>
</dbReference>
<feature type="domain" description="Aminoacyl-transfer RNA synthetases class-II family profile" evidence="11">
    <location>
        <begin position="38"/>
        <end position="462"/>
    </location>
</feature>
<gene>
    <name evidence="10 12" type="primary">proS</name>
    <name evidence="12" type="ORF">GCM10010885_00070</name>
</gene>
<dbReference type="GO" id="GO:0002161">
    <property type="term" value="F:aminoacyl-tRNA deacylase activity"/>
    <property type="evidence" value="ECO:0007669"/>
    <property type="project" value="InterPro"/>
</dbReference>
<dbReference type="CDD" id="cd00779">
    <property type="entry name" value="ProRS_core_prok"/>
    <property type="match status" value="1"/>
</dbReference>
<dbReference type="InterPro" id="IPR002314">
    <property type="entry name" value="aa-tRNA-synt_IIb"/>
</dbReference>
<dbReference type="InterPro" id="IPR050062">
    <property type="entry name" value="Pro-tRNA_synthetase"/>
</dbReference>
<dbReference type="AlphaFoldDB" id="A0A917K1A9"/>
<proteinExistence type="inferred from homology"/>
<reference evidence="12" key="1">
    <citation type="journal article" date="2014" name="Int. J. Syst. Evol. Microbiol.">
        <title>Complete genome sequence of Corynebacterium casei LMG S-19264T (=DSM 44701T), isolated from a smear-ripened cheese.</title>
        <authorList>
            <consortium name="US DOE Joint Genome Institute (JGI-PGF)"/>
            <person name="Walter F."/>
            <person name="Albersmeier A."/>
            <person name="Kalinowski J."/>
            <person name="Ruckert C."/>
        </authorList>
    </citation>
    <scope>NUCLEOTIDE SEQUENCE</scope>
    <source>
        <strain evidence="12">JCM 18487</strain>
    </source>
</reference>
<keyword evidence="7 10" id="KW-0648">Protein biosynthesis</keyword>
<dbReference type="HAMAP" id="MF_01569">
    <property type="entry name" value="Pro_tRNA_synth_type1"/>
    <property type="match status" value="1"/>
</dbReference>
<dbReference type="InterPro" id="IPR023717">
    <property type="entry name" value="Pro-tRNA-Synthase_IIa_type1"/>
</dbReference>
<dbReference type="SUPFAM" id="SSF52954">
    <property type="entry name" value="Class II aaRS ABD-related"/>
    <property type="match status" value="1"/>
</dbReference>
<comment type="similarity">
    <text evidence="10">Belongs to the class-II aminoacyl-tRNA synthetase family. ProS type 1 subfamily.</text>
</comment>
<dbReference type="PRINTS" id="PR01046">
    <property type="entry name" value="TRNASYNTHPRO"/>
</dbReference>
<dbReference type="GO" id="GO:0005524">
    <property type="term" value="F:ATP binding"/>
    <property type="evidence" value="ECO:0007669"/>
    <property type="project" value="UniProtKB-UniRule"/>
</dbReference>
<dbReference type="PANTHER" id="PTHR42753:SF2">
    <property type="entry name" value="PROLINE--TRNA LIGASE"/>
    <property type="match status" value="1"/>
</dbReference>
<keyword evidence="6 10" id="KW-0067">ATP-binding</keyword>
<dbReference type="InterPro" id="IPR036754">
    <property type="entry name" value="YbaK/aa-tRNA-synt-asso_dom_sf"/>
</dbReference>
<evidence type="ECO:0000256" key="10">
    <source>
        <dbReference type="HAMAP-Rule" id="MF_01569"/>
    </source>
</evidence>
<dbReference type="PANTHER" id="PTHR42753">
    <property type="entry name" value="MITOCHONDRIAL RIBOSOME PROTEIN L39/PROLYL-TRNA LIGASE FAMILY MEMBER"/>
    <property type="match status" value="1"/>
</dbReference>
<dbReference type="EC" id="6.1.1.15" evidence="10"/>
<dbReference type="SUPFAM" id="SSF55681">
    <property type="entry name" value="Class II aaRS and biotin synthetases"/>
    <property type="match status" value="1"/>
</dbReference>
<dbReference type="GO" id="GO:0005829">
    <property type="term" value="C:cytosol"/>
    <property type="evidence" value="ECO:0007669"/>
    <property type="project" value="TreeGrafter"/>
</dbReference>
<dbReference type="InterPro" id="IPR044140">
    <property type="entry name" value="ProRS_anticodon_short"/>
</dbReference>
<evidence type="ECO:0000256" key="3">
    <source>
        <dbReference type="ARBA" id="ARBA00022490"/>
    </source>
</evidence>
<dbReference type="EMBL" id="BMOY01000001">
    <property type="protein sequence ID" value="GGI94554.1"/>
    <property type="molecule type" value="Genomic_DNA"/>
</dbReference>
<keyword evidence="8 10" id="KW-0030">Aminoacyl-tRNA synthetase</keyword>
<reference evidence="12" key="2">
    <citation type="submission" date="2020-09" db="EMBL/GenBank/DDBJ databases">
        <authorList>
            <person name="Sun Q."/>
            <person name="Ohkuma M."/>
        </authorList>
    </citation>
    <scope>NUCLEOTIDE SEQUENCE</scope>
    <source>
        <strain evidence="12">JCM 18487</strain>
    </source>
</reference>
<evidence type="ECO:0000313" key="12">
    <source>
        <dbReference type="EMBL" id="GGI94554.1"/>
    </source>
</evidence>
<dbReference type="CDD" id="cd00861">
    <property type="entry name" value="ProRS_anticodon_short"/>
    <property type="match status" value="1"/>
</dbReference>
<evidence type="ECO:0000259" key="11">
    <source>
        <dbReference type="PROSITE" id="PS50862"/>
    </source>
</evidence>